<feature type="non-terminal residue" evidence="1">
    <location>
        <position position="1"/>
    </location>
</feature>
<dbReference type="EMBL" id="BARW01017551">
    <property type="protein sequence ID" value="GAJ02388.1"/>
    <property type="molecule type" value="Genomic_DNA"/>
</dbReference>
<comment type="caution">
    <text evidence="1">The sequence shown here is derived from an EMBL/GenBank/DDBJ whole genome shotgun (WGS) entry which is preliminary data.</text>
</comment>
<gene>
    <name evidence="1" type="ORF">S12H4_30284</name>
</gene>
<dbReference type="AlphaFoldDB" id="X1TAL9"/>
<reference evidence="1" key="1">
    <citation type="journal article" date="2014" name="Front. Microbiol.">
        <title>High frequency of phylogenetically diverse reductive dehalogenase-homologous genes in deep subseafloor sedimentary metagenomes.</title>
        <authorList>
            <person name="Kawai M."/>
            <person name="Futagami T."/>
            <person name="Toyoda A."/>
            <person name="Takaki Y."/>
            <person name="Nishi S."/>
            <person name="Hori S."/>
            <person name="Arai W."/>
            <person name="Tsubouchi T."/>
            <person name="Morono Y."/>
            <person name="Uchiyama I."/>
            <person name="Ito T."/>
            <person name="Fujiyama A."/>
            <person name="Inagaki F."/>
            <person name="Takami H."/>
        </authorList>
    </citation>
    <scope>NUCLEOTIDE SEQUENCE</scope>
    <source>
        <strain evidence="1">Expedition CK06-06</strain>
    </source>
</reference>
<proteinExistence type="predicted"/>
<evidence type="ECO:0000313" key="1">
    <source>
        <dbReference type="EMBL" id="GAJ02388.1"/>
    </source>
</evidence>
<accession>X1TAL9</accession>
<evidence type="ECO:0008006" key="2">
    <source>
        <dbReference type="Google" id="ProtNLM"/>
    </source>
</evidence>
<name>X1TAL9_9ZZZZ</name>
<protein>
    <recommendedName>
        <fullName evidence="2">F5/8 type C domain-containing protein</fullName>
    </recommendedName>
</protein>
<organism evidence="1">
    <name type="scientific">marine sediment metagenome</name>
    <dbReference type="NCBI Taxonomy" id="412755"/>
    <lineage>
        <taxon>unclassified sequences</taxon>
        <taxon>metagenomes</taxon>
        <taxon>ecological metagenomes</taxon>
    </lineage>
</organism>
<sequence>TLTGLTLPTSITSMTEFNAGELKTAIVTMVNPTSKPFDYSAELYMGTNLALMASAPFHLDAEQSKDITLPVTMPLEAGTYPVHIGVFSNGQSIGLYKAIEDVVIAPVIEPWVSPTGHLCEGTSEKDEDWAYLTLAYDRHPDSCAKYRRIFSGWSPWVEFTLPAITSSKLKCLLFKRTAPETISKVKIEVYYSGAYHTEYEADFPIEEWFEVSYTQNSVTKVRFSFYNTTSYRAFPHIYEVQVFDDTA</sequence>